<proteinExistence type="predicted"/>
<reference evidence="2" key="1">
    <citation type="journal article" date="2010" name="Genome Res.">
        <title>Population genomic sequencing of Coccidioides fungi reveals recent hybridization and transposon control.</title>
        <authorList>
            <person name="Neafsey D.E."/>
            <person name="Barker B.M."/>
            <person name="Sharpton T.J."/>
            <person name="Stajich J.E."/>
            <person name="Park D.J."/>
            <person name="Whiston E."/>
            <person name="Hung C.-Y."/>
            <person name="McMahan C."/>
            <person name="White J."/>
            <person name="Sykes S."/>
            <person name="Heiman D."/>
            <person name="Young S."/>
            <person name="Zeng Q."/>
            <person name="Abouelleil A."/>
            <person name="Aftuck L."/>
            <person name="Bessette D."/>
            <person name="Brown A."/>
            <person name="FitzGerald M."/>
            <person name="Lui A."/>
            <person name="Macdonald J.P."/>
            <person name="Priest M."/>
            <person name="Orbach M.J."/>
            <person name="Galgiani J.N."/>
            <person name="Kirkland T.N."/>
            <person name="Cole G.T."/>
            <person name="Birren B.W."/>
            <person name="Henn M.R."/>
            <person name="Taylor J.W."/>
            <person name="Rounsley S.D."/>
        </authorList>
    </citation>
    <scope>NUCLEOTIDE SEQUENCE [LARGE SCALE GENOMIC DNA]</scope>
    <source>
        <strain evidence="2">RMSCC 3703</strain>
    </source>
</reference>
<evidence type="ECO:0000313" key="1">
    <source>
        <dbReference type="EMBL" id="KMU81637.1"/>
    </source>
</evidence>
<dbReference type="Proteomes" id="UP000054559">
    <property type="component" value="Unassembled WGS sequence"/>
</dbReference>
<protein>
    <submittedName>
        <fullName evidence="1">Uncharacterized protein</fullName>
    </submittedName>
</protein>
<organism evidence="1 2">
    <name type="scientific">Coccidioides immitis RMSCC 3703</name>
    <dbReference type="NCBI Taxonomy" id="454286"/>
    <lineage>
        <taxon>Eukaryota</taxon>
        <taxon>Fungi</taxon>
        <taxon>Dikarya</taxon>
        <taxon>Ascomycota</taxon>
        <taxon>Pezizomycotina</taxon>
        <taxon>Eurotiomycetes</taxon>
        <taxon>Eurotiomycetidae</taxon>
        <taxon>Onygenales</taxon>
        <taxon>Onygenaceae</taxon>
        <taxon>Coccidioides</taxon>
    </lineage>
</organism>
<dbReference type="AlphaFoldDB" id="A0A0J8U463"/>
<name>A0A0J8U463_COCIT</name>
<accession>A0A0J8U463</accession>
<gene>
    <name evidence="1" type="ORF">CISG_09250</name>
</gene>
<evidence type="ECO:0000313" key="2">
    <source>
        <dbReference type="Proteomes" id="UP000054559"/>
    </source>
</evidence>
<dbReference type="EMBL" id="DS268206">
    <property type="protein sequence ID" value="KMU81637.1"/>
    <property type="molecule type" value="Genomic_DNA"/>
</dbReference>
<sequence length="83" mass="10118">MWRQAYFIIAKRYSGDSSGCCICAWNTALWGRPHWKWRTYNETAKRISDQFFNYTGRDIYRNYEKQERLIPIFTLDEVEIKLP</sequence>